<dbReference type="RefSeq" id="WP_184436637.1">
    <property type="nucleotide sequence ID" value="NZ_JACIGI010000029.1"/>
</dbReference>
<dbReference type="EMBL" id="JACIGI010000029">
    <property type="protein sequence ID" value="MBB4287162.1"/>
    <property type="molecule type" value="Genomic_DNA"/>
</dbReference>
<feature type="region of interest" description="Disordered" evidence="1">
    <location>
        <begin position="30"/>
        <end position="74"/>
    </location>
</feature>
<organism evidence="2 3">
    <name type="scientific">Roseospira goensis</name>
    <dbReference type="NCBI Taxonomy" id="391922"/>
    <lineage>
        <taxon>Bacteria</taxon>
        <taxon>Pseudomonadati</taxon>
        <taxon>Pseudomonadota</taxon>
        <taxon>Alphaproteobacteria</taxon>
        <taxon>Rhodospirillales</taxon>
        <taxon>Rhodospirillaceae</taxon>
        <taxon>Roseospira</taxon>
    </lineage>
</organism>
<evidence type="ECO:0000313" key="2">
    <source>
        <dbReference type="EMBL" id="MBB4287162.1"/>
    </source>
</evidence>
<protein>
    <submittedName>
        <fullName evidence="2">Protein required for attachment to host cells</fullName>
    </submittedName>
</protein>
<dbReference type="AlphaFoldDB" id="A0A7W6WM58"/>
<evidence type="ECO:0000256" key="1">
    <source>
        <dbReference type="SAM" id="MobiDB-lite"/>
    </source>
</evidence>
<feature type="compositionally biased region" description="Basic and acidic residues" evidence="1">
    <location>
        <begin position="42"/>
        <end position="73"/>
    </location>
</feature>
<dbReference type="Proteomes" id="UP000555728">
    <property type="component" value="Unassembled WGS sequence"/>
</dbReference>
<comment type="caution">
    <text evidence="2">The sequence shown here is derived from an EMBL/GenBank/DDBJ whole genome shotgun (WGS) entry which is preliminary data.</text>
</comment>
<sequence>MSTSTTWVLVADATRARVFEATGQPLDLARTPVHEMTAADPPSRDIASDRPGRTFESVGDLRHAKEPPTDPHRHEKRRFAHAIAGLLERGRTTAAFDRLVIVAPPQMLGDLRDELSDPLRGLVIAEVDKDLSMLPPHDLAPHLAALMAR</sequence>
<proteinExistence type="predicted"/>
<name>A0A7W6WM58_9PROT</name>
<reference evidence="2 3" key="1">
    <citation type="submission" date="2020-08" db="EMBL/GenBank/DDBJ databases">
        <title>Genome sequencing of Purple Non-Sulfur Bacteria from various extreme environments.</title>
        <authorList>
            <person name="Mayer M."/>
        </authorList>
    </citation>
    <scope>NUCLEOTIDE SEQUENCE [LARGE SCALE GENOMIC DNA]</scope>
    <source>
        <strain evidence="2 3">JA135</strain>
    </source>
</reference>
<accession>A0A7W6WM58</accession>
<gene>
    <name evidence="2" type="ORF">GGD88_002906</name>
</gene>
<dbReference type="InterPro" id="IPR019291">
    <property type="entry name" value="Host_attachment_protein"/>
</dbReference>
<keyword evidence="3" id="KW-1185">Reference proteome</keyword>
<dbReference type="Pfam" id="PF10116">
    <property type="entry name" value="Host_attach"/>
    <property type="match status" value="1"/>
</dbReference>
<evidence type="ECO:0000313" key="3">
    <source>
        <dbReference type="Proteomes" id="UP000555728"/>
    </source>
</evidence>